<dbReference type="Pfam" id="PF05593">
    <property type="entry name" value="RHS_repeat"/>
    <property type="match status" value="2"/>
</dbReference>
<name>K2KEA1_9GAMM</name>
<dbReference type="Pfam" id="PF20148">
    <property type="entry name" value="DUF6531"/>
    <property type="match status" value="1"/>
</dbReference>
<dbReference type="Proteomes" id="UP000006755">
    <property type="component" value="Unassembled WGS sequence"/>
</dbReference>
<organism evidence="5 6">
    <name type="scientific">Gallaecimonas xiamenensis 3-C-1</name>
    <dbReference type="NCBI Taxonomy" id="745411"/>
    <lineage>
        <taxon>Bacteria</taxon>
        <taxon>Pseudomonadati</taxon>
        <taxon>Pseudomonadota</taxon>
        <taxon>Gammaproteobacteria</taxon>
        <taxon>Enterobacterales</taxon>
        <taxon>Gallaecimonadaceae</taxon>
        <taxon>Gallaecimonas</taxon>
    </lineage>
</organism>
<evidence type="ECO:0000256" key="2">
    <source>
        <dbReference type="SAM" id="MobiDB-lite"/>
    </source>
</evidence>
<dbReference type="Gene3D" id="2.180.10.10">
    <property type="entry name" value="RHS repeat-associated core"/>
    <property type="match status" value="4"/>
</dbReference>
<feature type="domain" description="DUF6531" evidence="3">
    <location>
        <begin position="158"/>
        <end position="231"/>
    </location>
</feature>
<dbReference type="NCBIfam" id="TIGR03696">
    <property type="entry name" value="Rhs_assc_core"/>
    <property type="match status" value="1"/>
</dbReference>
<evidence type="ECO:0000256" key="1">
    <source>
        <dbReference type="ARBA" id="ARBA00022737"/>
    </source>
</evidence>
<reference evidence="5 6" key="1">
    <citation type="journal article" date="2012" name="J. Bacteriol.">
        <title>Genome Sequence of Gallaecimonas xiamenensis Type Strain 3-C-1.</title>
        <authorList>
            <person name="Lai Q."/>
            <person name="Wang L."/>
            <person name="Wang W."/>
            <person name="Shao Z."/>
        </authorList>
    </citation>
    <scope>NUCLEOTIDE SEQUENCE [LARGE SCALE GENOMIC DNA]</scope>
    <source>
        <strain evidence="5 6">3-C-1</strain>
    </source>
</reference>
<dbReference type="Pfam" id="PF14424">
    <property type="entry name" value="Toxin-deaminase"/>
    <property type="match status" value="1"/>
</dbReference>
<dbReference type="InterPro" id="IPR006530">
    <property type="entry name" value="YD"/>
</dbReference>
<dbReference type="RefSeq" id="WP_008483598.1">
    <property type="nucleotide sequence ID" value="NZ_AMRI01000007.1"/>
</dbReference>
<keyword evidence="6" id="KW-1185">Reference proteome</keyword>
<dbReference type="EMBL" id="AMRI01000007">
    <property type="protein sequence ID" value="EKE75620.1"/>
    <property type="molecule type" value="Genomic_DNA"/>
</dbReference>
<dbReference type="InterPro" id="IPR032721">
    <property type="entry name" value="Toxin-deaminase"/>
</dbReference>
<proteinExistence type="predicted"/>
<gene>
    <name evidence="5" type="ORF">B3C1_06058</name>
</gene>
<feature type="region of interest" description="Disordered" evidence="2">
    <location>
        <begin position="105"/>
        <end position="160"/>
    </location>
</feature>
<dbReference type="PANTHER" id="PTHR32305:SF15">
    <property type="entry name" value="PROTEIN RHSA-RELATED"/>
    <property type="match status" value="1"/>
</dbReference>
<dbReference type="InterPro" id="IPR022385">
    <property type="entry name" value="Rhs_assc_core"/>
</dbReference>
<dbReference type="InterPro" id="IPR031325">
    <property type="entry name" value="RHS_repeat"/>
</dbReference>
<dbReference type="Pfam" id="PF25023">
    <property type="entry name" value="TEN_YD-shell"/>
    <property type="match status" value="2"/>
</dbReference>
<dbReference type="STRING" id="745411.B3C1_06058"/>
<evidence type="ECO:0000259" key="4">
    <source>
        <dbReference type="Pfam" id="PF25023"/>
    </source>
</evidence>
<dbReference type="InterPro" id="IPR050708">
    <property type="entry name" value="T6SS_VgrG/RHS"/>
</dbReference>
<dbReference type="InterPro" id="IPR056823">
    <property type="entry name" value="TEN-like_YD-shell"/>
</dbReference>
<keyword evidence="1" id="KW-0677">Repeat</keyword>
<protein>
    <submittedName>
        <fullName evidence="5">RHS repeat-associated core domain-containing protein</fullName>
    </submittedName>
</protein>
<dbReference type="eggNOG" id="COG3209">
    <property type="taxonomic scope" value="Bacteria"/>
</dbReference>
<evidence type="ECO:0000313" key="5">
    <source>
        <dbReference type="EMBL" id="EKE75620.1"/>
    </source>
</evidence>
<evidence type="ECO:0000259" key="3">
    <source>
        <dbReference type="Pfam" id="PF20148"/>
    </source>
</evidence>
<feature type="compositionally biased region" description="Low complexity" evidence="2">
    <location>
        <begin position="106"/>
        <end position="129"/>
    </location>
</feature>
<feature type="domain" description="Teneurin-like YD-shell" evidence="4">
    <location>
        <begin position="680"/>
        <end position="793"/>
    </location>
</feature>
<dbReference type="OrthoDB" id="9816400at2"/>
<dbReference type="NCBIfam" id="TIGR01643">
    <property type="entry name" value="YD_repeat_2x"/>
    <property type="match status" value="6"/>
</dbReference>
<accession>K2KEA1</accession>
<sequence>MSTISSVEFQTQGSVLLLALPGAGGVGQQVTSPGDDVLAWTDWLSGIFMLSADLHVDGFSKVMDMLKLGKNAPSPSHAYSLFAEALAQGDMEAWRLPVPNAPIFPAGADSGDGAADNSRANSGSNQSAGSGNGGGDAQSKGATADSVPPDAANSELLGDPVAPASGEELLQLVDFEIQGPMPLVLKRWYRSGLCERDVGLGHGWYCDLLRPLWQDDEHSYTLDHEGRLLRFPLLGRKEVGWQAATGHRLEHKADGRMVLSEPSGLVWVFLPHGKDQWRPDALHNNLGHRWLFYYDKKGRLSAVDLAPERRLVVSWQGQWLSSMGLKQGKKVLPLARYQHDDNGNLLAAQCQKGNEDYRYLGHLLCERHLASGYRFLLDWQGIGAGARCVRTRGEDGSDDYSFEYDTLNRQTTVTDAFGHQWLYRYDNAGRITARRGPDGGEHQWTYDTQGRLRRYRLADGRAWRYEFDRRGLPVCDWQPDGRRHRRVFNGLGICIAETLPDGRFVERKVDGIGRLLSERRPDGSQWQYHYNDAGWLQQAQCDDGRVERYGLDAKGQPLAVEKDRHLRRFAYDALGRPAGQLVHDLVTQYQYDGDKLVASHQFPENAPTQQQSRHFGYDSAGRLSRFENALGEVHRFEYDGRERPLRYIRPDGKTVHYSYDKARRLVDLVRPDGGRWQLGYDALGQVDRVAAPDGRDIRFRYDANGQIVHREQSGDWVQHLKRDAGGRVTRQNSQGKGRQPVAKQFRYDHLGRMVTAACEGRRLAWRYDSQGCMVRHDQDGHSVGFGYGHGNQLQRLSLPDGTQIAFAFEGERWCQVQVNGETVLTRSFDDSGREQNRQAGSNQQSQVFDRHDRLINRRWQGQQSHLRRYSWDAESRLEELEDSDTGETRFERDSVGQLISDGDIRFRYDEGGNRRSEQDQLGKDRLLRTENAWRRYDALGAEVELRGERDESRYFDAEGGLIAFNRDGLQLRYGYDALNRRAWRKGPDGTVSYLWQGDNLLGEQRDGRWQWFIRDPQTQEPLLTIHNGEVYFYELDWRKAPIRLWDSQGQCAWKAQSDAWGNYQCQGDIHQPLRLPGQFEDELTGLYFNRFRDYDPKTGRYLTPDPLGLKGGLNSYRYTPNPVDYIDPLGLCDESPLLDAMGEAKDGALEALAWVDEKTTLAPLAQLQSDAQAKLDDMGAEAVAKGQDWKIPLLGATSAAVAALAPTSVLDVVPGGKAGKLGKLAKAEKKVVPNTKVLTKAERLEIQQTLQTRVDDIRVELPKKLRGSGNVGVAQLDIPGLPTELKAHSRINYPTDKGADGFVHLADESDWIFKPKAVDPDNVRVGTPDAYTRQWDTEFKILNDVALRLGSNRNATGSINLFTERLTCTSCTDVIFDFKDRYPNIQLNVFAGE</sequence>
<dbReference type="InterPro" id="IPR045351">
    <property type="entry name" value="DUF6531"/>
</dbReference>
<comment type="caution">
    <text evidence="5">The sequence shown here is derived from an EMBL/GenBank/DDBJ whole genome shotgun (WGS) entry which is preliminary data.</text>
</comment>
<dbReference type="PANTHER" id="PTHR32305">
    <property type="match status" value="1"/>
</dbReference>
<evidence type="ECO:0000313" key="6">
    <source>
        <dbReference type="Proteomes" id="UP000006755"/>
    </source>
</evidence>
<dbReference type="PATRIC" id="fig|745411.4.peg.1203"/>
<feature type="domain" description="Teneurin-like YD-shell" evidence="4">
    <location>
        <begin position="830"/>
        <end position="1105"/>
    </location>
</feature>